<evidence type="ECO:0000259" key="4">
    <source>
        <dbReference type="SMART" id="SM00043"/>
    </source>
</evidence>
<evidence type="ECO:0000256" key="1">
    <source>
        <dbReference type="ARBA" id="ARBA00022690"/>
    </source>
</evidence>
<keyword evidence="1 3" id="KW-0646">Protease inhibitor</keyword>
<organism evidence="5 7">
    <name type="scientific">Buddleja alternifolia</name>
    <dbReference type="NCBI Taxonomy" id="168488"/>
    <lineage>
        <taxon>Eukaryota</taxon>
        <taxon>Viridiplantae</taxon>
        <taxon>Streptophyta</taxon>
        <taxon>Embryophyta</taxon>
        <taxon>Tracheophyta</taxon>
        <taxon>Spermatophyta</taxon>
        <taxon>Magnoliopsida</taxon>
        <taxon>eudicotyledons</taxon>
        <taxon>Gunneridae</taxon>
        <taxon>Pentapetalae</taxon>
        <taxon>asterids</taxon>
        <taxon>lamiids</taxon>
        <taxon>Lamiales</taxon>
        <taxon>Scrophulariaceae</taxon>
        <taxon>Buddlejeae</taxon>
        <taxon>Buddleja</taxon>
    </lineage>
</organism>
<feature type="domain" description="Cystatin" evidence="4">
    <location>
        <begin position="26"/>
        <end position="115"/>
    </location>
</feature>
<reference evidence="5" key="1">
    <citation type="submission" date="2019-10" db="EMBL/GenBank/DDBJ databases">
        <authorList>
            <person name="Zhang R."/>
            <person name="Pan Y."/>
            <person name="Wang J."/>
            <person name="Ma R."/>
            <person name="Yu S."/>
        </authorList>
    </citation>
    <scope>NUCLEOTIDE SEQUENCE</scope>
    <source>
        <strain evidence="5">LA-IB0</strain>
        <tissue evidence="5">Leaf</tissue>
    </source>
</reference>
<dbReference type="InterPro" id="IPR018073">
    <property type="entry name" value="Prot_inh_cystat_CS"/>
</dbReference>
<dbReference type="SUPFAM" id="SSF54403">
    <property type="entry name" value="Cystatin/monellin"/>
    <property type="match status" value="1"/>
</dbReference>
<evidence type="ECO:0000256" key="3">
    <source>
        <dbReference type="RuleBase" id="RU362130"/>
    </source>
</evidence>
<dbReference type="GO" id="GO:0004869">
    <property type="term" value="F:cysteine-type endopeptidase inhibitor activity"/>
    <property type="evidence" value="ECO:0007669"/>
    <property type="project" value="UniProtKB-KW"/>
</dbReference>
<dbReference type="Pfam" id="PF16845">
    <property type="entry name" value="SQAPI"/>
    <property type="match status" value="1"/>
</dbReference>
<dbReference type="PROSITE" id="PS00287">
    <property type="entry name" value="CYSTATIN"/>
    <property type="match status" value="1"/>
</dbReference>
<accession>A0AAV6Y569</accession>
<dbReference type="InterPro" id="IPR000010">
    <property type="entry name" value="Cystatin_dom"/>
</dbReference>
<evidence type="ECO:0000256" key="2">
    <source>
        <dbReference type="ARBA" id="ARBA00022704"/>
    </source>
</evidence>
<dbReference type="SMART" id="SM00043">
    <property type="entry name" value="CY"/>
    <property type="match status" value="1"/>
</dbReference>
<gene>
    <name evidence="5" type="ORF">BUALT_Bualt02G0172900</name>
    <name evidence="6" type="ORF">BUALT_Bualt02G0173200</name>
</gene>
<dbReference type="CDD" id="cd00042">
    <property type="entry name" value="CY"/>
    <property type="match status" value="1"/>
</dbReference>
<keyword evidence="2 3" id="KW-0789">Thiol protease inhibitor</keyword>
<evidence type="ECO:0000313" key="6">
    <source>
        <dbReference type="EMBL" id="KAG8388898.1"/>
    </source>
</evidence>
<comment type="similarity">
    <text evidence="3">Belongs to the cystatin family. Phytocystatin subfamily.</text>
</comment>
<dbReference type="Proteomes" id="UP000826271">
    <property type="component" value="Unassembled WGS sequence"/>
</dbReference>
<name>A0AAV6Y569_9LAMI</name>
<protein>
    <recommendedName>
        <fullName evidence="3">Cysteine proteinase inhibitor</fullName>
    </recommendedName>
</protein>
<dbReference type="InterPro" id="IPR046350">
    <property type="entry name" value="Cystatin_sf"/>
</dbReference>
<proteinExistence type="inferred from homology"/>
<dbReference type="PANTHER" id="PTHR11413:SF116">
    <property type="entry name" value="MULTICYSTATIN"/>
    <property type="match status" value="1"/>
</dbReference>
<evidence type="ECO:0000313" key="7">
    <source>
        <dbReference type="Proteomes" id="UP000826271"/>
    </source>
</evidence>
<evidence type="ECO:0000313" key="5">
    <source>
        <dbReference type="EMBL" id="KAG8388895.1"/>
    </source>
</evidence>
<dbReference type="EMBL" id="WHWC01000002">
    <property type="protein sequence ID" value="KAG8388898.1"/>
    <property type="molecule type" value="Genomic_DNA"/>
</dbReference>
<dbReference type="Gene3D" id="3.10.450.10">
    <property type="match status" value="1"/>
</dbReference>
<comment type="caution">
    <text evidence="5">The sequence shown here is derived from an EMBL/GenBank/DDBJ whole genome shotgun (WGS) entry which is preliminary data.</text>
</comment>
<sequence length="118" mass="13584">MATEVISPIQGINKPYADTKDGEQKTEYGGITQIPDAQHDIHIIHLARWAVDDYNKETESSLKFKRVVSAKKQIVSGINYYIILEATDHAGHHKKTYEATVWEMNSRELLDFKELHHH</sequence>
<dbReference type="InterPro" id="IPR027214">
    <property type="entry name" value="Cystatin"/>
</dbReference>
<keyword evidence="7" id="KW-1185">Reference proteome</keyword>
<dbReference type="PANTHER" id="PTHR11413">
    <property type="entry name" value="CYSTATIN FAMILY MEMBER"/>
    <property type="match status" value="1"/>
</dbReference>
<dbReference type="EMBL" id="WHWC01000002">
    <property type="protein sequence ID" value="KAG8388895.1"/>
    <property type="molecule type" value="Genomic_DNA"/>
</dbReference>
<dbReference type="AlphaFoldDB" id="A0AAV6Y569"/>